<accession>A0A0F6RGA2</accession>
<dbReference type="AlphaFoldDB" id="A0A0F6RGA2"/>
<dbReference type="InterPro" id="IPR043834">
    <property type="entry name" value="REC"/>
</dbReference>
<gene>
    <name evidence="2" type="ORF">F384_16930</name>
</gene>
<dbReference type="EMBL" id="CP011132">
    <property type="protein sequence ID" value="AKE60115.1"/>
    <property type="molecule type" value="Genomic_DNA"/>
</dbReference>
<evidence type="ECO:0000313" key="3">
    <source>
        <dbReference type="Proteomes" id="UP000034085"/>
    </source>
</evidence>
<reference evidence="2 3" key="1">
    <citation type="journal article" date="2013" name="Appl. Microbiol. Biotechnol.">
        <title>Glycerol assimilation and production of 1,3-propanediol by Citrobacter amalonaticus Y19.</title>
        <authorList>
            <person name="Ainala S.K."/>
            <person name="Ashok S."/>
            <person name="Ko Y."/>
            <person name="Park S."/>
        </authorList>
    </citation>
    <scope>NUCLEOTIDE SEQUENCE [LARGE SCALE GENOMIC DNA]</scope>
    <source>
        <strain evidence="2 3">Y19</strain>
    </source>
</reference>
<proteinExistence type="predicted"/>
<dbReference type="Proteomes" id="UP000034085">
    <property type="component" value="Chromosome"/>
</dbReference>
<evidence type="ECO:0000259" key="1">
    <source>
        <dbReference type="Pfam" id="PF19192"/>
    </source>
</evidence>
<dbReference type="Pfam" id="PF19192">
    <property type="entry name" value="Response_reg_2"/>
    <property type="match status" value="1"/>
</dbReference>
<protein>
    <recommendedName>
        <fullName evidence="1">Response receiver domain-containing protein</fullName>
    </recommendedName>
</protein>
<sequence length="583" mass="67430">MTTNTYNELVSSTFCDNAIRSVMMIDDEFITYSDSVKALSGQKTFTEKNIDSSKRAALLESFFQNKKMICDIDNCVVNFDVERIRKSDLIIIDYHLEHDSPDKTLSILNELKDSEHLNMVVVYTREKMDIVWLQIASMLRGAYDINSLLIEYDNDEVTDYWENTVLPDIKANVGYSLSKDEITQYITSNKTIGNLKQLLNRDNTLTVKDDRDFLYRLVCEYYVQSANILPNEQLYHHVNGDVNGVKWLQAGNIFIALYHKGQDSYENDAENIWATLNESLCEWRPSYYQLLKSEIQNKIEAEALSFNIHLANDIYGQAAWLNEIIKAEDGVLKDDNIDVIFGNLAEELYIKLRKNDKLRGFINSVFDTYKQDFNAGGERDSLKYCAREMKLPTNQNITFQDMYHALNMNLSSRNYEEKHISTGTVFWDIDNDNWYLCVSAACDMVPTQGNDPHHERLRPHRLIKALQLFPVRPDKALPCAHHSKYIYAYDNNKRKYFSIFNEDKGLPVIDYMIILNHSQEGNEVNKRKATAVVLRNKDGEIEKVNLNIKMKSQLRSGYAERYQAIASQYGARIGVDYISVALP</sequence>
<dbReference type="KEGG" id="cama:F384_16930"/>
<dbReference type="PATRIC" id="fig|1261127.3.peg.3542"/>
<evidence type="ECO:0000313" key="2">
    <source>
        <dbReference type="EMBL" id="AKE60115.1"/>
    </source>
</evidence>
<dbReference type="HOGENOM" id="CLU_032036_0_0_6"/>
<feature type="domain" description="Response receiver" evidence="1">
    <location>
        <begin position="19"/>
        <end position="169"/>
    </location>
</feature>
<dbReference type="RefSeq" id="WP_046487464.1">
    <property type="nucleotide sequence ID" value="NZ_CP011132.1"/>
</dbReference>
<name>A0A0F6RGA2_CITAM</name>
<organism evidence="2 3">
    <name type="scientific">Citrobacter amalonaticus Y19</name>
    <dbReference type="NCBI Taxonomy" id="1261127"/>
    <lineage>
        <taxon>Bacteria</taxon>
        <taxon>Pseudomonadati</taxon>
        <taxon>Pseudomonadota</taxon>
        <taxon>Gammaproteobacteria</taxon>
        <taxon>Enterobacterales</taxon>
        <taxon>Enterobacteriaceae</taxon>
        <taxon>Citrobacter</taxon>
    </lineage>
</organism>